<gene>
    <name evidence="5" type="ORF">CHILSU_LOCUS9741</name>
</gene>
<evidence type="ECO:0000256" key="4">
    <source>
        <dbReference type="SAM" id="Phobius"/>
    </source>
</evidence>
<keyword evidence="4" id="KW-1133">Transmembrane helix</keyword>
<evidence type="ECO:0000256" key="2">
    <source>
        <dbReference type="ARBA" id="ARBA00022729"/>
    </source>
</evidence>
<keyword evidence="4" id="KW-0812">Transmembrane</keyword>
<keyword evidence="2" id="KW-0732">Signal</keyword>
<name>A0ABN8BAX9_CHISP</name>
<reference evidence="5" key="1">
    <citation type="submission" date="2021-12" db="EMBL/GenBank/DDBJ databases">
        <authorList>
            <person name="King R."/>
        </authorList>
    </citation>
    <scope>NUCLEOTIDE SEQUENCE</scope>
</reference>
<dbReference type="Gene3D" id="3.80.10.10">
    <property type="entry name" value="Ribonuclease Inhibitor"/>
    <property type="match status" value="2"/>
</dbReference>
<organism evidence="5 6">
    <name type="scientific">Chilo suppressalis</name>
    <name type="common">Asiatic rice borer moth</name>
    <dbReference type="NCBI Taxonomy" id="168631"/>
    <lineage>
        <taxon>Eukaryota</taxon>
        <taxon>Metazoa</taxon>
        <taxon>Ecdysozoa</taxon>
        <taxon>Arthropoda</taxon>
        <taxon>Hexapoda</taxon>
        <taxon>Insecta</taxon>
        <taxon>Pterygota</taxon>
        <taxon>Neoptera</taxon>
        <taxon>Endopterygota</taxon>
        <taxon>Lepidoptera</taxon>
        <taxon>Glossata</taxon>
        <taxon>Ditrysia</taxon>
        <taxon>Pyraloidea</taxon>
        <taxon>Crambidae</taxon>
        <taxon>Crambinae</taxon>
        <taxon>Chilo</taxon>
    </lineage>
</organism>
<keyword evidence="1" id="KW-0433">Leucine-rich repeat</keyword>
<dbReference type="InterPro" id="IPR001611">
    <property type="entry name" value="Leu-rich_rpt"/>
</dbReference>
<dbReference type="Pfam" id="PF13855">
    <property type="entry name" value="LRR_8"/>
    <property type="match status" value="1"/>
</dbReference>
<evidence type="ECO:0000256" key="3">
    <source>
        <dbReference type="ARBA" id="ARBA00022737"/>
    </source>
</evidence>
<dbReference type="InterPro" id="IPR032675">
    <property type="entry name" value="LRR_dom_sf"/>
</dbReference>
<accession>A0ABN8BAX9</accession>
<evidence type="ECO:0000313" key="6">
    <source>
        <dbReference type="Proteomes" id="UP001153292"/>
    </source>
</evidence>
<keyword evidence="4" id="KW-0472">Membrane</keyword>
<evidence type="ECO:0000313" key="5">
    <source>
        <dbReference type="EMBL" id="CAH0406366.1"/>
    </source>
</evidence>
<feature type="transmembrane region" description="Helical" evidence="4">
    <location>
        <begin position="34"/>
        <end position="59"/>
    </location>
</feature>
<protein>
    <recommendedName>
        <fullName evidence="7">LRRCT domain-containing protein</fullName>
    </recommendedName>
</protein>
<dbReference type="PANTHER" id="PTHR24369:SF210">
    <property type="entry name" value="CHAOPTIN-RELATED"/>
    <property type="match status" value="1"/>
</dbReference>
<dbReference type="InterPro" id="IPR050541">
    <property type="entry name" value="LRR_TM_domain-containing"/>
</dbReference>
<sequence>MKTTRSSFVRSNLFLKTNKTIHSVARNTSCSRGWLRLVVQMIFGAITVASFILIIMMTFQRNHNHRVPCRTVSCRITCNANYNEYDIIDAILAAEADCNLQVTLNNAMFENGILPSTWLHRLPYSIDTLSIVGGNLRQISNDAFLSDFTMHLKTLMFENVTLESLTSNTFIGLVELQFLRIRNCILKGVGPSTLRAVDNTIKTLTITGSGAWDPELFTGTRSNSLIQLTVVNFSFNRFGSILTAHSFTELEYCQDLYLNSCGITSIGKGAFDSLKNISMLFLNDNLLMTLEPGLFHTILSIQTHIPPRINLQNNLWHCDCSQSEIMELYSKGLLLVEPTCYQPVSLNGKPISSLELLCKNNTQQHSSLRYRNTTINLDYDTPNNCYYGTKVLLNTSLEIISPSPFFTCPNLGIINFERDTRASLEFTSADISNSSWLRPEFVLRHRNVSMLQIVTGLNDSYGLLWYHTKCPNEIYCFSVLPHILRLYNINEYSKYTFCPLQMSNVRVHLDYCVNYAVATNDTKQHRHYIRPLLYAATGLVCLFFGAILVYSIIRKNPHLLKGSKRLLFVKHRSVDALVLPPKIPLRTNSVSKKIKESDFDQKNVYTISDNEKLLPPCDLIRSGSWRSAKSSSPTYISALQPTEAQLAEWRLRHHFDKNANFNSISSSDSSMHTWLCDNTSTNNASYAYVAYEHLKYNNYDKLH</sequence>
<feature type="transmembrane region" description="Helical" evidence="4">
    <location>
        <begin position="532"/>
        <end position="553"/>
    </location>
</feature>
<dbReference type="SUPFAM" id="SSF52058">
    <property type="entry name" value="L domain-like"/>
    <property type="match status" value="2"/>
</dbReference>
<evidence type="ECO:0000256" key="1">
    <source>
        <dbReference type="ARBA" id="ARBA00022614"/>
    </source>
</evidence>
<keyword evidence="6" id="KW-1185">Reference proteome</keyword>
<proteinExistence type="predicted"/>
<dbReference type="Proteomes" id="UP001153292">
    <property type="component" value="Chromosome 6"/>
</dbReference>
<dbReference type="EMBL" id="OU963899">
    <property type="protein sequence ID" value="CAH0406366.1"/>
    <property type="molecule type" value="Genomic_DNA"/>
</dbReference>
<dbReference type="PANTHER" id="PTHR24369">
    <property type="entry name" value="ANTIGEN BSP, PUTATIVE-RELATED"/>
    <property type="match status" value="1"/>
</dbReference>
<keyword evidence="3" id="KW-0677">Repeat</keyword>
<evidence type="ECO:0008006" key="7">
    <source>
        <dbReference type="Google" id="ProtNLM"/>
    </source>
</evidence>